<dbReference type="RefSeq" id="XP_001743574.1">
    <property type="nucleotide sequence ID" value="XM_001743522.1"/>
</dbReference>
<dbReference type="AlphaFoldDB" id="A9USZ0"/>
<gene>
    <name evidence="2" type="ORF">MONBRDRAFT_36079</name>
</gene>
<evidence type="ECO:0000256" key="1">
    <source>
        <dbReference type="SAM" id="MobiDB-lite"/>
    </source>
</evidence>
<feature type="compositionally biased region" description="Basic residues" evidence="1">
    <location>
        <begin position="211"/>
        <end position="222"/>
    </location>
</feature>
<sequence length="389" mass="41736">MAATSSAPKPGADLQSPTLTMTDEHFFGSLPLKMQGNWARASGASDPSSSYITTSLPELPLIKPQDSASAGAVLDAPTIAWSHAIPEPFSPSLDMGNWCGPLSATPFAPDHNDEADSDMLIPYHTPTTGTDVSATGTTPTEGGVLLPGLPLEAVGFDDFNMDDSHDVSDLDFLTSMAESDGLSPEQTPLDPPHSIVDTKQANQNEATAAKKPTKPRRRRRRPAIGDLPPEKQVAQRARARAALRRRRARQVAQDAVRNHLLARANERQRALHQELTRLHGQRQILLQYIIAKLSAASQLPLNTSINDMAIATGNDKAENNIPEIQSETSTTTSPKPGLLSHVHEAKAPINPSARLPLKQALPGGDIELTTELNFADLEGANLDQAWSAP</sequence>
<protein>
    <submittedName>
        <fullName evidence="2">Uncharacterized protein</fullName>
    </submittedName>
</protein>
<feature type="region of interest" description="Disordered" evidence="1">
    <location>
        <begin position="178"/>
        <end position="239"/>
    </location>
</feature>
<accession>A9USZ0</accession>
<keyword evidence="3" id="KW-1185">Reference proteome</keyword>
<name>A9USZ0_MONBE</name>
<dbReference type="KEGG" id="mbr:MONBRDRAFT_36079"/>
<dbReference type="EMBL" id="CH991545">
    <property type="protein sequence ID" value="EDQ91152.1"/>
    <property type="molecule type" value="Genomic_DNA"/>
</dbReference>
<dbReference type="GeneID" id="5888977"/>
<evidence type="ECO:0000313" key="2">
    <source>
        <dbReference type="EMBL" id="EDQ91152.1"/>
    </source>
</evidence>
<reference evidence="2 3" key="1">
    <citation type="journal article" date="2008" name="Nature">
        <title>The genome of the choanoflagellate Monosiga brevicollis and the origin of metazoans.</title>
        <authorList>
            <consortium name="JGI Sequencing"/>
            <person name="King N."/>
            <person name="Westbrook M.J."/>
            <person name="Young S.L."/>
            <person name="Kuo A."/>
            <person name="Abedin M."/>
            <person name="Chapman J."/>
            <person name="Fairclough S."/>
            <person name="Hellsten U."/>
            <person name="Isogai Y."/>
            <person name="Letunic I."/>
            <person name="Marr M."/>
            <person name="Pincus D."/>
            <person name="Putnam N."/>
            <person name="Rokas A."/>
            <person name="Wright K.J."/>
            <person name="Zuzow R."/>
            <person name="Dirks W."/>
            <person name="Good M."/>
            <person name="Goodstein D."/>
            <person name="Lemons D."/>
            <person name="Li W."/>
            <person name="Lyons J.B."/>
            <person name="Morris A."/>
            <person name="Nichols S."/>
            <person name="Richter D.J."/>
            <person name="Salamov A."/>
            <person name="Bork P."/>
            <person name="Lim W.A."/>
            <person name="Manning G."/>
            <person name="Miller W.T."/>
            <person name="McGinnis W."/>
            <person name="Shapiro H."/>
            <person name="Tjian R."/>
            <person name="Grigoriev I.V."/>
            <person name="Rokhsar D."/>
        </authorList>
    </citation>
    <scope>NUCLEOTIDE SEQUENCE [LARGE SCALE GENOMIC DNA]</scope>
    <source>
        <strain evidence="3">MX1 / ATCC 50154</strain>
    </source>
</reference>
<proteinExistence type="predicted"/>
<feature type="region of interest" description="Disordered" evidence="1">
    <location>
        <begin position="1"/>
        <end position="20"/>
    </location>
</feature>
<dbReference type="InParanoid" id="A9USZ0"/>
<organism evidence="2 3">
    <name type="scientific">Monosiga brevicollis</name>
    <name type="common">Choanoflagellate</name>
    <dbReference type="NCBI Taxonomy" id="81824"/>
    <lineage>
        <taxon>Eukaryota</taxon>
        <taxon>Choanoflagellata</taxon>
        <taxon>Craspedida</taxon>
        <taxon>Salpingoecidae</taxon>
        <taxon>Monosiga</taxon>
    </lineage>
</organism>
<evidence type="ECO:0000313" key="3">
    <source>
        <dbReference type="Proteomes" id="UP000001357"/>
    </source>
</evidence>
<dbReference type="Proteomes" id="UP000001357">
    <property type="component" value="Unassembled WGS sequence"/>
</dbReference>